<dbReference type="SMART" id="SM00382">
    <property type="entry name" value="AAA"/>
    <property type="match status" value="1"/>
</dbReference>
<keyword evidence="1" id="KW-0813">Transport</keyword>
<dbReference type="InterPro" id="IPR003593">
    <property type="entry name" value="AAA+_ATPase"/>
</dbReference>
<dbReference type="Pfam" id="PF00005">
    <property type="entry name" value="ABC_tran"/>
    <property type="match status" value="1"/>
</dbReference>
<name>A0A162AIC3_9GAMM</name>
<keyword evidence="2" id="KW-0547">Nucleotide-binding</keyword>
<dbReference type="PANTHER" id="PTHR42711">
    <property type="entry name" value="ABC TRANSPORTER ATP-BINDING PROTEIN"/>
    <property type="match status" value="1"/>
</dbReference>
<reference evidence="5 6" key="1">
    <citation type="submission" date="2013-07" db="EMBL/GenBank/DDBJ databases">
        <title>Comparative Genomic and Metabolomic Analysis of Twelve Strains of Pseudoalteromonas luteoviolacea.</title>
        <authorList>
            <person name="Vynne N.G."/>
            <person name="Mansson M."/>
            <person name="Gram L."/>
        </authorList>
    </citation>
    <scope>NUCLEOTIDE SEQUENCE [LARGE SCALE GENOMIC DNA]</scope>
    <source>
        <strain evidence="5 6">H33</strain>
    </source>
</reference>
<gene>
    <name evidence="5" type="ORF">N476_16210</name>
</gene>
<proteinExistence type="predicted"/>
<dbReference type="PROSITE" id="PS50893">
    <property type="entry name" value="ABC_TRANSPORTER_2"/>
    <property type="match status" value="1"/>
</dbReference>
<dbReference type="Gene3D" id="3.40.50.300">
    <property type="entry name" value="P-loop containing nucleotide triphosphate hydrolases"/>
    <property type="match status" value="1"/>
</dbReference>
<comment type="caution">
    <text evidence="5">The sequence shown here is derived from an EMBL/GenBank/DDBJ whole genome shotgun (WGS) entry which is preliminary data.</text>
</comment>
<dbReference type="AlphaFoldDB" id="A0A162AIC3"/>
<evidence type="ECO:0000256" key="1">
    <source>
        <dbReference type="ARBA" id="ARBA00022448"/>
    </source>
</evidence>
<sequence length="261" mass="29427">MRLKSDRAVIQVKSVSKTYQGYRKPLGLSASLKNLFHREIEYTEAVKGISFDIERGQTVAVVGQNGAGKTTTMKMLSGMINPTQGHITVFGQSPCIHKAAFKKRCSYFMGQSFQLWPDLPAMDSFNLCQGIYEIPIPVYKRRLSYLTEFLQVTHLLDIQVRRLSMCERIKMELIAALLHSPELLFLDEPIAGLDYLSQRAIMRSIQHLAAEDKLTVLLSSHSIADLSLYCERALVMEGGRLVLDNDMHLAEQSLQCDAETI</sequence>
<evidence type="ECO:0000313" key="5">
    <source>
        <dbReference type="EMBL" id="KZN50389.1"/>
    </source>
</evidence>
<dbReference type="PANTHER" id="PTHR42711:SF4">
    <property type="entry name" value="ABC TRANSPORTER RELATED"/>
    <property type="match status" value="1"/>
</dbReference>
<dbReference type="SUPFAM" id="SSF52540">
    <property type="entry name" value="P-loop containing nucleoside triphosphate hydrolases"/>
    <property type="match status" value="1"/>
</dbReference>
<protein>
    <recommendedName>
        <fullName evidence="4">ABC transporter domain-containing protein</fullName>
    </recommendedName>
</protein>
<dbReference type="InterPro" id="IPR003439">
    <property type="entry name" value="ABC_transporter-like_ATP-bd"/>
</dbReference>
<dbReference type="GO" id="GO:0016887">
    <property type="term" value="F:ATP hydrolysis activity"/>
    <property type="evidence" value="ECO:0007669"/>
    <property type="project" value="InterPro"/>
</dbReference>
<evidence type="ECO:0000256" key="3">
    <source>
        <dbReference type="ARBA" id="ARBA00022840"/>
    </source>
</evidence>
<keyword evidence="3" id="KW-0067">ATP-binding</keyword>
<dbReference type="PATRIC" id="fig|1365251.3.peg.2455"/>
<evidence type="ECO:0000313" key="6">
    <source>
        <dbReference type="Proteomes" id="UP000076503"/>
    </source>
</evidence>
<feature type="domain" description="ABC transporter" evidence="4">
    <location>
        <begin position="30"/>
        <end position="261"/>
    </location>
</feature>
<evidence type="ECO:0000259" key="4">
    <source>
        <dbReference type="PROSITE" id="PS50893"/>
    </source>
</evidence>
<organism evidence="5 6">
    <name type="scientific">Pseudoalteromonas luteoviolacea H33</name>
    <dbReference type="NCBI Taxonomy" id="1365251"/>
    <lineage>
        <taxon>Bacteria</taxon>
        <taxon>Pseudomonadati</taxon>
        <taxon>Pseudomonadota</taxon>
        <taxon>Gammaproteobacteria</taxon>
        <taxon>Alteromonadales</taxon>
        <taxon>Pseudoalteromonadaceae</taxon>
        <taxon>Pseudoalteromonas</taxon>
    </lineage>
</organism>
<dbReference type="GO" id="GO:0005524">
    <property type="term" value="F:ATP binding"/>
    <property type="evidence" value="ECO:0007669"/>
    <property type="project" value="UniProtKB-KW"/>
</dbReference>
<dbReference type="InterPro" id="IPR027417">
    <property type="entry name" value="P-loop_NTPase"/>
</dbReference>
<evidence type="ECO:0000256" key="2">
    <source>
        <dbReference type="ARBA" id="ARBA00022741"/>
    </source>
</evidence>
<accession>A0A162AIC3</accession>
<dbReference type="EMBL" id="AUXZ01000074">
    <property type="protein sequence ID" value="KZN50389.1"/>
    <property type="molecule type" value="Genomic_DNA"/>
</dbReference>
<dbReference type="InterPro" id="IPR050763">
    <property type="entry name" value="ABC_transporter_ATP-binding"/>
</dbReference>
<dbReference type="Proteomes" id="UP000076503">
    <property type="component" value="Unassembled WGS sequence"/>
</dbReference>